<reference evidence="2 3" key="1">
    <citation type="submission" date="2023-11" db="EMBL/GenBank/DDBJ databases">
        <title>MicrobeMod: A computational toolkit for identifying prokaryotic methylation and restriction-modification with nanopore sequencing.</title>
        <authorList>
            <person name="Crits-Christoph A."/>
            <person name="Kang S.C."/>
            <person name="Lee H."/>
            <person name="Ostrov N."/>
        </authorList>
    </citation>
    <scope>NUCLEOTIDE SEQUENCE [LARGE SCALE GENOMIC DNA]</scope>
    <source>
        <strain evidence="2 3">ATCC 25935</strain>
    </source>
</reference>
<organism evidence="2 3">
    <name type="scientific">Duganella zoogloeoides</name>
    <dbReference type="NCBI Taxonomy" id="75659"/>
    <lineage>
        <taxon>Bacteria</taxon>
        <taxon>Pseudomonadati</taxon>
        <taxon>Pseudomonadota</taxon>
        <taxon>Betaproteobacteria</taxon>
        <taxon>Burkholderiales</taxon>
        <taxon>Oxalobacteraceae</taxon>
        <taxon>Telluria group</taxon>
        <taxon>Duganella</taxon>
    </lineage>
</organism>
<evidence type="ECO:0000313" key="2">
    <source>
        <dbReference type="EMBL" id="WQH07505.1"/>
    </source>
</evidence>
<dbReference type="EMBL" id="CP140152">
    <property type="protein sequence ID" value="WQH07505.1"/>
    <property type="molecule type" value="Genomic_DNA"/>
</dbReference>
<protein>
    <submittedName>
        <fullName evidence="2">DUF485 domain-containing protein</fullName>
    </submittedName>
</protein>
<dbReference type="Proteomes" id="UP001326110">
    <property type="component" value="Chromosome"/>
</dbReference>
<sequence length="102" mass="11568">MHDDLVQKIKADPNYHKLVKARSRFGWILTALMMVVYYGYILLIAFDKELLAAKTGDGVMTWGMPIGLFVIVFTVIITGIYVRRANREYDDLTTAIAARVKA</sequence>
<dbReference type="PANTHER" id="PTHR38598">
    <property type="entry name" value="INNER MEMBRANE PROTEIN YJCH"/>
    <property type="match status" value="1"/>
</dbReference>
<keyword evidence="3" id="KW-1185">Reference proteome</keyword>
<accession>A0ABZ0Y873</accession>
<feature type="transmembrane region" description="Helical" evidence="1">
    <location>
        <begin position="25"/>
        <end position="46"/>
    </location>
</feature>
<dbReference type="InterPro" id="IPR052959">
    <property type="entry name" value="Inner_membrane_assoc"/>
</dbReference>
<dbReference type="GeneID" id="43163631"/>
<evidence type="ECO:0000256" key="1">
    <source>
        <dbReference type="SAM" id="Phobius"/>
    </source>
</evidence>
<gene>
    <name evidence="2" type="ORF">SR858_19430</name>
</gene>
<dbReference type="RefSeq" id="WP_026637295.1">
    <property type="nucleotide sequence ID" value="NZ_CP140152.1"/>
</dbReference>
<keyword evidence="1" id="KW-1133">Transmembrane helix</keyword>
<dbReference type="PANTHER" id="PTHR38598:SF1">
    <property type="entry name" value="INNER MEMBRANE PROTEIN YJCH"/>
    <property type="match status" value="1"/>
</dbReference>
<name>A0ABZ0Y873_9BURK</name>
<feature type="transmembrane region" description="Helical" evidence="1">
    <location>
        <begin position="62"/>
        <end position="82"/>
    </location>
</feature>
<proteinExistence type="predicted"/>
<dbReference type="Pfam" id="PF04341">
    <property type="entry name" value="DUF485"/>
    <property type="match status" value="1"/>
</dbReference>
<keyword evidence="1" id="KW-0472">Membrane</keyword>
<keyword evidence="1" id="KW-0812">Transmembrane</keyword>
<dbReference type="InterPro" id="IPR007436">
    <property type="entry name" value="DUF485"/>
</dbReference>
<evidence type="ECO:0000313" key="3">
    <source>
        <dbReference type="Proteomes" id="UP001326110"/>
    </source>
</evidence>